<evidence type="ECO:0000256" key="1">
    <source>
        <dbReference type="ARBA" id="ARBA00004141"/>
    </source>
</evidence>
<dbReference type="OrthoDB" id="9811483at2"/>
<evidence type="ECO:0000256" key="6">
    <source>
        <dbReference type="SAM" id="Phobius"/>
    </source>
</evidence>
<feature type="transmembrane region" description="Helical" evidence="6">
    <location>
        <begin position="628"/>
        <end position="654"/>
    </location>
</feature>
<dbReference type="Proteomes" id="UP000294641">
    <property type="component" value="Unassembled WGS sequence"/>
</dbReference>
<dbReference type="Pfam" id="PF12698">
    <property type="entry name" value="ABC2_membrane_3"/>
    <property type="match status" value="2"/>
</dbReference>
<reference evidence="9 11" key="2">
    <citation type="submission" date="2019-03" db="EMBL/GenBank/DDBJ databases">
        <title>Genomic Encyclopedia of Type Strains, Phase IV (KMG-IV): sequencing the most valuable type-strain genomes for metagenomic binning, comparative biology and taxonomic classification.</title>
        <authorList>
            <person name="Goeker M."/>
        </authorList>
    </citation>
    <scope>NUCLEOTIDE SEQUENCE [LARGE SCALE GENOMIC DNA]</scope>
    <source>
        <strain evidence="9 11">DSM 20580</strain>
    </source>
</reference>
<accession>A0A8B4Q6F7</accession>
<feature type="domain" description="ABC-2 type transporter transmembrane" evidence="7">
    <location>
        <begin position="432"/>
        <end position="699"/>
    </location>
</feature>
<dbReference type="Proteomes" id="UP000254330">
    <property type="component" value="Unassembled WGS sequence"/>
</dbReference>
<feature type="transmembrane region" description="Helical" evidence="6">
    <location>
        <begin position="674"/>
        <end position="700"/>
    </location>
</feature>
<dbReference type="Gene3D" id="1.10.287.620">
    <property type="entry name" value="Helix Hairpins"/>
    <property type="match status" value="1"/>
</dbReference>
<evidence type="ECO:0000313" key="9">
    <source>
        <dbReference type="EMBL" id="TDR33829.1"/>
    </source>
</evidence>
<evidence type="ECO:0000256" key="3">
    <source>
        <dbReference type="ARBA" id="ARBA00022989"/>
    </source>
</evidence>
<evidence type="ECO:0000313" key="8">
    <source>
        <dbReference type="EMBL" id="STX08888.1"/>
    </source>
</evidence>
<dbReference type="GO" id="GO:0016020">
    <property type="term" value="C:membrane"/>
    <property type="evidence" value="ECO:0007669"/>
    <property type="project" value="UniProtKB-SubCell"/>
</dbReference>
<dbReference type="GO" id="GO:0140359">
    <property type="term" value="F:ABC-type transporter activity"/>
    <property type="evidence" value="ECO:0007669"/>
    <property type="project" value="InterPro"/>
</dbReference>
<feature type="transmembrane region" description="Helical" evidence="6">
    <location>
        <begin position="528"/>
        <end position="547"/>
    </location>
</feature>
<evidence type="ECO:0000256" key="5">
    <source>
        <dbReference type="SAM" id="Coils"/>
    </source>
</evidence>
<protein>
    <submittedName>
        <fullName evidence="9">Membrane protein</fullName>
    </submittedName>
    <submittedName>
        <fullName evidence="8">YhgE/Pip C-terminal domain</fullName>
    </submittedName>
</protein>
<evidence type="ECO:0000313" key="10">
    <source>
        <dbReference type="Proteomes" id="UP000254330"/>
    </source>
</evidence>
<dbReference type="NCBIfam" id="TIGR03061">
    <property type="entry name" value="pip_yhgE_Nterm"/>
    <property type="match status" value="1"/>
</dbReference>
<dbReference type="PANTHER" id="PTHR43077:SF10">
    <property type="entry name" value="TRANSPORT PERMEASE PROTEIN"/>
    <property type="match status" value="1"/>
</dbReference>
<keyword evidence="3 6" id="KW-1133">Transmembrane helix</keyword>
<dbReference type="EMBL" id="SNZG01000047">
    <property type="protein sequence ID" value="TDR33829.1"/>
    <property type="molecule type" value="Genomic_DNA"/>
</dbReference>
<dbReference type="InterPro" id="IPR017500">
    <property type="entry name" value="Phage_infect_YhgE_N"/>
</dbReference>
<name>A0A8B4Q6F7_9BACL</name>
<keyword evidence="11" id="KW-1185">Reference proteome</keyword>
<dbReference type="EMBL" id="UGNP01000001">
    <property type="protein sequence ID" value="STX08888.1"/>
    <property type="molecule type" value="Genomic_DNA"/>
</dbReference>
<evidence type="ECO:0000313" key="11">
    <source>
        <dbReference type="Proteomes" id="UP000294641"/>
    </source>
</evidence>
<comment type="caution">
    <text evidence="8">The sequence shown here is derived from an EMBL/GenBank/DDBJ whole genome shotgun (WGS) entry which is preliminary data.</text>
</comment>
<organism evidence="8 10">
    <name type="scientific">Kurthia zopfii</name>
    <dbReference type="NCBI Taxonomy" id="1650"/>
    <lineage>
        <taxon>Bacteria</taxon>
        <taxon>Bacillati</taxon>
        <taxon>Bacillota</taxon>
        <taxon>Bacilli</taxon>
        <taxon>Bacillales</taxon>
        <taxon>Caryophanaceae</taxon>
        <taxon>Kurthia</taxon>
    </lineage>
</organism>
<evidence type="ECO:0000256" key="2">
    <source>
        <dbReference type="ARBA" id="ARBA00022692"/>
    </source>
</evidence>
<dbReference type="PANTHER" id="PTHR43077">
    <property type="entry name" value="TRANSPORT PERMEASE YVFS-RELATED"/>
    <property type="match status" value="1"/>
</dbReference>
<gene>
    <name evidence="9" type="ORF">DFR61_14710</name>
    <name evidence="8" type="ORF">NCTC10597_00556</name>
</gene>
<dbReference type="InterPro" id="IPR017501">
    <property type="entry name" value="Phage_infect_YhgE_C"/>
</dbReference>
<feature type="coiled-coil region" evidence="5">
    <location>
        <begin position="211"/>
        <end position="238"/>
    </location>
</feature>
<proteinExistence type="predicted"/>
<feature type="transmembrane region" description="Helical" evidence="6">
    <location>
        <begin position="20"/>
        <end position="38"/>
    </location>
</feature>
<keyword evidence="5" id="KW-0175">Coiled coil</keyword>
<dbReference type="NCBIfam" id="TIGR03062">
    <property type="entry name" value="pip_yhgE_Cterm"/>
    <property type="match status" value="1"/>
</dbReference>
<feature type="transmembrane region" description="Helical" evidence="6">
    <location>
        <begin position="568"/>
        <end position="589"/>
    </location>
</feature>
<sequence>MKHSWNIFKQDIKQLMTNWVSAVIIGGLIVLPSLYAWLNIAASWDPYGQTSQIPVGIVNQDEGGVINDQKITAGDELVKSLQKNKDMDWQFVNHEKAMDELENGDLFAVIVIPKNFSEKLSTVTDDEPEKAQMQYYVNEKINSIAPKITSKGASTIVNTMSSEFIGTVNGTIFELFNNLGVEIQNDMPDIKQFEKFVYQLEKDLPGIHDEMKNAQKTANEADQMLKEAKAQIPEAQKLTAEGLNTVTTALAYVNSAQKVVDQIGPRIDADIKKIQQTMKDIDAVRTKINNTKIDTTAITQTRDQLKKQTTRNIERLETIEQALTALHVFNKEKEWDAANSKLEPAIKKVRQSKSDLQTTLATIETIEDGVTAAKADLQQSKKQLDEVALDAERTINHLIETYQTTISPDVNSELATAKKSLTEAQTMLTDLQTALPKAEAIMKDTSGYVHEAQSGLKDGLAQYPLIKNKVDELANKLRKFDKEIDLNKVVQLLLNDPNSEKSFFEEPIQLKEHALFPIKNYGTGMTPFYAVLSLWVGALLLISLLSVGSSHKGDSSPRQIYLGKLFTFWTIGICQALIMSLGTIFIIGVEPANPVYFVLFCVFSSLVFMSIVYTLVSLFGDVGKALAIVLLVLQLAGAGGTYPVVLLPKFFQIINPFLPFTYAIEMVRESVGGIIWSKVGLDVLVLSVIALLFIAIGLLFKKQINKYTEKLLKKSRESGLFH</sequence>
<comment type="subcellular location">
    <subcellularLocation>
        <location evidence="1">Membrane</location>
        <topology evidence="1">Multi-pass membrane protein</topology>
    </subcellularLocation>
</comment>
<evidence type="ECO:0000256" key="4">
    <source>
        <dbReference type="ARBA" id="ARBA00023136"/>
    </source>
</evidence>
<evidence type="ECO:0000259" key="7">
    <source>
        <dbReference type="Pfam" id="PF12698"/>
    </source>
</evidence>
<reference evidence="8 10" key="1">
    <citation type="submission" date="2018-06" db="EMBL/GenBank/DDBJ databases">
        <authorList>
            <consortium name="Pathogen Informatics"/>
            <person name="Doyle S."/>
        </authorList>
    </citation>
    <scope>NUCLEOTIDE SEQUENCE [LARGE SCALE GENOMIC DNA]</scope>
    <source>
        <strain evidence="8 10">NCTC10597</strain>
    </source>
</reference>
<feature type="transmembrane region" description="Helical" evidence="6">
    <location>
        <begin position="595"/>
        <end position="616"/>
    </location>
</feature>
<dbReference type="Gene3D" id="3.40.1710.10">
    <property type="entry name" value="abc type-2 transporter like domain"/>
    <property type="match status" value="1"/>
</dbReference>
<dbReference type="AlphaFoldDB" id="A0A8B4Q6F7"/>
<keyword evidence="4 6" id="KW-0472">Membrane</keyword>
<feature type="domain" description="ABC-2 type transporter transmembrane" evidence="7">
    <location>
        <begin position="29"/>
        <end position="184"/>
    </location>
</feature>
<dbReference type="InterPro" id="IPR013525">
    <property type="entry name" value="ABC2_TM"/>
</dbReference>
<dbReference type="InterPro" id="IPR051328">
    <property type="entry name" value="T7SS_ABC-Transporter"/>
</dbReference>
<keyword evidence="2 6" id="KW-0812">Transmembrane</keyword>
<dbReference type="RefSeq" id="WP_109350731.1">
    <property type="nucleotide sequence ID" value="NZ_BJUE01000069.1"/>
</dbReference>